<reference evidence="3" key="1">
    <citation type="journal article" date="2019" name="Lett. Appl. Microbiol.">
        <title>A case of 'blown pack' spoilage of vacuum-packaged pork likely associated with Clostridium estertheticum in Canada.</title>
        <authorList>
            <person name="Zhang P."/>
            <person name="Ward P."/>
            <person name="McMullen L.M."/>
            <person name="Yang X."/>
        </authorList>
    </citation>
    <scope>NUCLEOTIDE SEQUENCE [LARGE SCALE GENOMIC DNA]</scope>
    <source>
        <strain evidence="3">MA19</strain>
    </source>
</reference>
<dbReference type="InterPro" id="IPR003675">
    <property type="entry name" value="Rce1/LyrA-like_dom"/>
</dbReference>
<feature type="transmembrane region" description="Helical" evidence="1">
    <location>
        <begin position="231"/>
        <end position="250"/>
    </location>
</feature>
<feature type="transmembrane region" description="Helical" evidence="1">
    <location>
        <begin position="76"/>
        <end position="103"/>
    </location>
</feature>
<dbReference type="GO" id="GO:0004175">
    <property type="term" value="F:endopeptidase activity"/>
    <property type="evidence" value="ECO:0007669"/>
    <property type="project" value="UniProtKB-ARBA"/>
</dbReference>
<feature type="transmembrane region" description="Helical" evidence="1">
    <location>
        <begin position="9"/>
        <end position="28"/>
    </location>
</feature>
<name>A0A5N7IV04_9CLOT</name>
<dbReference type="Pfam" id="PF02517">
    <property type="entry name" value="Rce1-like"/>
    <property type="match status" value="1"/>
</dbReference>
<comment type="caution">
    <text evidence="3">The sequence shown here is derived from an EMBL/GenBank/DDBJ whole genome shotgun (WGS) entry which is preliminary data.</text>
</comment>
<dbReference type="EMBL" id="SPSF01000055">
    <property type="protein sequence ID" value="MPQ64731.1"/>
    <property type="molecule type" value="Genomic_DNA"/>
</dbReference>
<proteinExistence type="predicted"/>
<dbReference type="Proteomes" id="UP000342249">
    <property type="component" value="Unassembled WGS sequence"/>
</dbReference>
<accession>A0A5N7IV04</accession>
<evidence type="ECO:0000313" key="3">
    <source>
        <dbReference type="EMBL" id="MPQ64731.1"/>
    </source>
</evidence>
<dbReference type="PANTHER" id="PTHR35797">
    <property type="entry name" value="PROTEASE-RELATED"/>
    <property type="match status" value="1"/>
</dbReference>
<evidence type="ECO:0000313" key="4">
    <source>
        <dbReference type="Proteomes" id="UP000342249"/>
    </source>
</evidence>
<feature type="transmembrane region" description="Helical" evidence="1">
    <location>
        <begin position="34"/>
        <end position="55"/>
    </location>
</feature>
<dbReference type="InterPro" id="IPR042150">
    <property type="entry name" value="MmRce1-like"/>
</dbReference>
<organism evidence="3 4">
    <name type="scientific">Clostridium estertheticum</name>
    <dbReference type="NCBI Taxonomy" id="238834"/>
    <lineage>
        <taxon>Bacteria</taxon>
        <taxon>Bacillati</taxon>
        <taxon>Bacillota</taxon>
        <taxon>Clostridia</taxon>
        <taxon>Eubacteriales</taxon>
        <taxon>Clostridiaceae</taxon>
        <taxon>Clostridium</taxon>
    </lineage>
</organism>
<evidence type="ECO:0000259" key="2">
    <source>
        <dbReference type="Pfam" id="PF02517"/>
    </source>
</evidence>
<keyword evidence="1" id="KW-0812">Transmembrane</keyword>
<protein>
    <submittedName>
        <fullName evidence="3">CPBP family intramembrane metalloprotease</fullName>
    </submittedName>
</protein>
<keyword evidence="3" id="KW-0378">Hydrolase</keyword>
<dbReference type="GO" id="GO:0006508">
    <property type="term" value="P:proteolysis"/>
    <property type="evidence" value="ECO:0007669"/>
    <property type="project" value="UniProtKB-KW"/>
</dbReference>
<dbReference type="RefSeq" id="WP_152753884.1">
    <property type="nucleotide sequence ID" value="NZ_SPSE01000054.1"/>
</dbReference>
<feature type="transmembrane region" description="Helical" evidence="1">
    <location>
        <begin position="149"/>
        <end position="168"/>
    </location>
</feature>
<dbReference type="PANTHER" id="PTHR35797:SF1">
    <property type="entry name" value="PROTEASE"/>
    <property type="match status" value="1"/>
</dbReference>
<keyword evidence="1" id="KW-0472">Membrane</keyword>
<dbReference type="AlphaFoldDB" id="A0A5N7IV04"/>
<keyword evidence="3" id="KW-0482">Metalloprotease</keyword>
<gene>
    <name evidence="3" type="ORF">E4V82_21905</name>
</gene>
<keyword evidence="1" id="KW-1133">Transmembrane helix</keyword>
<keyword evidence="3" id="KW-0645">Protease</keyword>
<evidence type="ECO:0000256" key="1">
    <source>
        <dbReference type="SAM" id="Phobius"/>
    </source>
</evidence>
<sequence>MNKEVKKYVFYTYAIFWILLVLAGIVMMKYKQPWLPKVGFILFSQVPTVVLLIRFKKLCPEITRKAFYRKLFKNKINYKTFSAVTLIMMLLFFMAVAIVKFVYGESFTNLLNLSLKSMAISFSYNFICGPIGEESGWRGFLHPIMEKRYGIIKGSLLIGIIWAMWHIPLWLISGYKGLNLLLYSISFIICVTAFAVIIGIFYKHNNNLFVTMWMHLIFNFSLGLYKGNLLHMFTIFTMLYVVAAMGFVLWEKKQHRISQNSVLVTDLWPR</sequence>
<dbReference type="GO" id="GO:0080120">
    <property type="term" value="P:CAAX-box protein maturation"/>
    <property type="evidence" value="ECO:0007669"/>
    <property type="project" value="UniProtKB-ARBA"/>
</dbReference>
<feature type="transmembrane region" description="Helical" evidence="1">
    <location>
        <begin position="180"/>
        <end position="201"/>
    </location>
</feature>
<feature type="domain" description="CAAX prenyl protease 2/Lysostaphin resistance protein A-like" evidence="2">
    <location>
        <begin position="119"/>
        <end position="220"/>
    </location>
</feature>
<dbReference type="GO" id="GO:0008237">
    <property type="term" value="F:metallopeptidase activity"/>
    <property type="evidence" value="ECO:0007669"/>
    <property type="project" value="UniProtKB-KW"/>
</dbReference>